<dbReference type="Proteomes" id="UP000594873">
    <property type="component" value="Chromosome"/>
</dbReference>
<name>A0A7T2LMN5_9SPHN</name>
<evidence type="ECO:0000313" key="1">
    <source>
        <dbReference type="EMBL" id="QPQ55765.1"/>
    </source>
</evidence>
<evidence type="ECO:0000313" key="2">
    <source>
        <dbReference type="Proteomes" id="UP000594873"/>
    </source>
</evidence>
<protein>
    <submittedName>
        <fullName evidence="1">DOMON-like domain-containing protein</fullName>
    </submittedName>
</protein>
<accession>A0A7T2LMN5</accession>
<dbReference type="KEGG" id="sflv:IC614_04015"/>
<reference evidence="1 2" key="1">
    <citation type="submission" date="2020-11" db="EMBL/GenBank/DDBJ databases">
        <title>Genome seq and assembly of Sphingosinicella sp.</title>
        <authorList>
            <person name="Chhetri G."/>
        </authorList>
    </citation>
    <scope>NUCLEOTIDE SEQUENCE [LARGE SCALE GENOMIC DNA]</scope>
    <source>
        <strain evidence="1 2">UDD2</strain>
    </source>
</reference>
<gene>
    <name evidence="1" type="ORF">IC614_04015</name>
</gene>
<dbReference type="EMBL" id="CP065592">
    <property type="protein sequence ID" value="QPQ55765.1"/>
    <property type="molecule type" value="Genomic_DNA"/>
</dbReference>
<organism evidence="1 2">
    <name type="scientific">Allosphingosinicella flava</name>
    <dbReference type="NCBI Taxonomy" id="2771430"/>
    <lineage>
        <taxon>Bacteria</taxon>
        <taxon>Pseudomonadati</taxon>
        <taxon>Pseudomonadota</taxon>
        <taxon>Alphaproteobacteria</taxon>
        <taxon>Sphingomonadales</taxon>
        <taxon>Sphingomonadaceae</taxon>
        <taxon>Allosphingosinicella</taxon>
    </lineage>
</organism>
<dbReference type="CDD" id="cd09627">
    <property type="entry name" value="DOMON_murB_like"/>
    <property type="match status" value="1"/>
</dbReference>
<sequence length="212" mass="23847">MAKSVALQCHPDTPCGPLTGMEVEVGRHGSRSGLRRIALRFIATGKIDALRFAHHVKGHARKDELWRTTCFEAFLRVGEDSAYREFNFAPSGEWNCYRFTRYREGMVPEKHVGDPAIGTYLRHEPLSDHDDGLAAGLGPLDRFDTPFFMLTATLELQPTMLPLDAPWHLALSAVIEERNGRISYWALKHPPGKPDFHHQDCFALELPAAMPS</sequence>
<dbReference type="AlphaFoldDB" id="A0A7T2LMN5"/>
<dbReference type="RefSeq" id="WP_200972531.1">
    <property type="nucleotide sequence ID" value="NZ_CP065592.1"/>
</dbReference>
<keyword evidence="2" id="KW-1185">Reference proteome</keyword>
<proteinExistence type="predicted"/>